<feature type="transmembrane region" description="Helical" evidence="1">
    <location>
        <begin position="89"/>
        <end position="108"/>
    </location>
</feature>
<name>A0A5J6VIR7_9VIRU</name>
<reference evidence="2" key="1">
    <citation type="journal article" date="2019" name="Philos. Trans. R. Soc. Lond., B, Biol. Sci.">
        <title>Targeted metagenomic recovery of four divergent viruses reveals shared and distinctive characteristics of giant viruses of marine eukaryotes.</title>
        <authorList>
            <person name="Needham D.M."/>
            <person name="Poirier C."/>
            <person name="Hehenberger E."/>
            <person name="Jimenez V."/>
            <person name="Swalwell J.E."/>
            <person name="Santoro A.E."/>
            <person name="Worden A.Z."/>
        </authorList>
    </citation>
    <scope>NUCLEOTIDE SEQUENCE</scope>
    <source>
        <strain evidence="2">OPacV-662</strain>
    </source>
</reference>
<sequence>MIQNITEFIDNHMLHVLALVLFLCMNVSEILDILGKECTATKTPTALVLLTFAFGVSLFVIQSLIDFMRGKWGNDNKQRANVMVCRLKSVVLLTILFFVFANPISYVVNPLAGPEHFLNMGSQGISVDGTNGICSNWMLPVVNGVVFFGVSYLINYTYNIPFKC</sequence>
<keyword evidence="1" id="KW-0472">Membrane</keyword>
<dbReference type="EMBL" id="MN448270">
    <property type="protein sequence ID" value="QFG73774.1"/>
    <property type="molecule type" value="Genomic_DNA"/>
</dbReference>
<organism evidence="2">
    <name type="scientific">Megaviridae environmental sample</name>
    <dbReference type="NCBI Taxonomy" id="1737588"/>
    <lineage>
        <taxon>Viruses</taxon>
        <taxon>Varidnaviria</taxon>
        <taxon>Bamfordvirae</taxon>
        <taxon>Nucleocytoviricota</taxon>
        <taxon>Megaviricetes</taxon>
        <taxon>Imitervirales</taxon>
        <taxon>Mimiviridae</taxon>
        <taxon>environmental samples</taxon>
    </lineage>
</organism>
<keyword evidence="1" id="KW-0812">Transmembrane</keyword>
<proteinExistence type="predicted"/>
<keyword evidence="1" id="KW-1133">Transmembrane helix</keyword>
<evidence type="ECO:0000256" key="1">
    <source>
        <dbReference type="SAM" id="Phobius"/>
    </source>
</evidence>
<feature type="transmembrane region" description="Helical" evidence="1">
    <location>
        <begin position="46"/>
        <end position="68"/>
    </location>
</feature>
<accession>A0A5J6VIR7</accession>
<feature type="transmembrane region" description="Helical" evidence="1">
    <location>
        <begin position="137"/>
        <end position="158"/>
    </location>
</feature>
<evidence type="ECO:0000313" key="2">
    <source>
        <dbReference type="EMBL" id="QFG73774.1"/>
    </source>
</evidence>
<protein>
    <submittedName>
        <fullName evidence="2">Uncharacterized protein</fullName>
    </submittedName>
</protein>
<feature type="transmembrane region" description="Helical" evidence="1">
    <location>
        <begin position="12"/>
        <end position="34"/>
    </location>
</feature>